<dbReference type="SMART" id="SM00544">
    <property type="entry name" value="MA3"/>
    <property type="match status" value="1"/>
</dbReference>
<dbReference type="AlphaFoldDB" id="A0A0H5BGY6"/>
<evidence type="ECO:0000256" key="2">
    <source>
        <dbReference type="ARBA" id="ARBA00023242"/>
    </source>
</evidence>
<comment type="subcellular location">
    <subcellularLocation>
        <location evidence="1">Nucleus</location>
    </subcellularLocation>
</comment>
<dbReference type="GO" id="GO:0003723">
    <property type="term" value="F:RNA binding"/>
    <property type="evidence" value="ECO:0007669"/>
    <property type="project" value="TreeGrafter"/>
</dbReference>
<evidence type="ECO:0000256" key="1">
    <source>
        <dbReference type="ARBA" id="ARBA00004123"/>
    </source>
</evidence>
<proteinExistence type="predicted"/>
<keyword evidence="4" id="KW-0542">Nucleomorph</keyword>
<dbReference type="EMBL" id="AB996599">
    <property type="protein sequence ID" value="BAS01476.1"/>
    <property type="molecule type" value="Genomic_DNA"/>
</dbReference>
<dbReference type="PANTHER" id="PTHR18034">
    <property type="entry name" value="CELL CYCLE CONTROL PROTEIN CWF22-RELATED"/>
    <property type="match status" value="1"/>
</dbReference>
<feature type="domain" description="MI" evidence="3">
    <location>
        <begin position="278"/>
        <end position="394"/>
    </location>
</feature>
<protein>
    <submittedName>
        <fullName evidence="4">mRNA splicing factor CWC22</fullName>
    </submittedName>
</protein>
<keyword evidence="2" id="KW-0539">Nucleus</keyword>
<dbReference type="GO" id="GO:0005634">
    <property type="term" value="C:nucleus"/>
    <property type="evidence" value="ECO:0007669"/>
    <property type="project" value="UniProtKB-SubCell"/>
</dbReference>
<reference evidence="4" key="1">
    <citation type="journal article" date="2015" name="Genome Biol. Evol.">
        <title>Nucleomorph Genome Sequences of Two Chlorarachniophytes, Amorphochlora amoebiformis and Lotharella vacuolata.</title>
        <authorList>
            <person name="Suzuki S."/>
            <person name="Shirato S."/>
            <person name="Hirakawa Y."/>
            <person name="Ishida K."/>
        </authorList>
    </citation>
    <scope>NUCLEOTIDE SEQUENCE</scope>
    <source>
        <strain evidence="4">CCMP240</strain>
    </source>
</reference>
<evidence type="ECO:0000313" key="4">
    <source>
        <dbReference type="EMBL" id="BAS01476.1"/>
    </source>
</evidence>
<dbReference type="InterPro" id="IPR050781">
    <property type="entry name" value="CWC22_splicing_factor"/>
</dbReference>
<evidence type="ECO:0000259" key="3">
    <source>
        <dbReference type="PROSITE" id="PS51366"/>
    </source>
</evidence>
<name>A0A0H5BGY6_9EUKA</name>
<dbReference type="Pfam" id="PF02847">
    <property type="entry name" value="MA3"/>
    <property type="match status" value="1"/>
</dbReference>
<dbReference type="InterPro" id="IPR003891">
    <property type="entry name" value="Initiation_fac_eIF4g_MI"/>
</dbReference>
<dbReference type="PROSITE" id="PS51366">
    <property type="entry name" value="MI"/>
    <property type="match status" value="1"/>
</dbReference>
<accession>A0A0H5BGY6</accession>
<organism evidence="4">
    <name type="scientific">Lotharella vacuolata</name>
    <dbReference type="NCBI Taxonomy" id="74820"/>
    <lineage>
        <taxon>Eukaryota</taxon>
        <taxon>Sar</taxon>
        <taxon>Rhizaria</taxon>
        <taxon>Cercozoa</taxon>
        <taxon>Chlorarachniophyceae</taxon>
        <taxon>Lotharella</taxon>
    </lineage>
</organism>
<gene>
    <name evidence="4" type="primary">cwc22</name>
</gene>
<sequence>MKLYSLLNLIIYRTDNNSIKDKLFILLSSKNFYFIKKYLIYQLFLSHIMNDAYLDTSIELLLYFNNFIPEIVEIVLNYSLIQLKESYKKHDCFILKTILKFITILINKSILDEIVLYEFVCIILNQRTYFALYVYLLLKIEIKIINDTMLEYIILKKKNKKIFYKNHILKTLIEKNVECVFVNGMNIKKYLYNNKTFKINTFKISFYDILYTFKSDLFDDCQLKEKNFAQEYIFFIKTYLKNFFKLNDNKKTSSIINLKFQQVNFPVTTREQKIISATLKRKIYLIFMSSLSPKEAVLKLFKIDISNKNLSYIISILIECCIQEDKFLKYYSQIAEILCKSTKTLKKSIEIAFLETCKNIFRYKINKIKISGNFFGYLFSTGALSWKFLSNIIISIHHSSSSMRIFLKYILITIITILGKDFLKKIIKDIITNYYIKDIYERKKIINLIYSGIFKDYDIYTHDADISNKITRT</sequence>
<geneLocation type="nucleomorph" evidence="4"/>